<dbReference type="STRING" id="1802391.A3D72_01310"/>
<protein>
    <submittedName>
        <fullName evidence="1">Uncharacterized protein</fullName>
    </submittedName>
</protein>
<comment type="caution">
    <text evidence="1">The sequence shown here is derived from an EMBL/GenBank/DDBJ whole genome shotgun (WGS) entry which is preliminary data.</text>
</comment>
<dbReference type="EMBL" id="MGDZ01000063">
    <property type="protein sequence ID" value="OGL72464.1"/>
    <property type="molecule type" value="Genomic_DNA"/>
</dbReference>
<organism evidence="1 2">
    <name type="scientific">Candidatus Uhrbacteria bacterium RIFCSPHIGHO2_02_FULL_57_19</name>
    <dbReference type="NCBI Taxonomy" id="1802391"/>
    <lineage>
        <taxon>Bacteria</taxon>
        <taxon>Candidatus Uhriibacteriota</taxon>
    </lineage>
</organism>
<evidence type="ECO:0000313" key="1">
    <source>
        <dbReference type="EMBL" id="OGL72464.1"/>
    </source>
</evidence>
<gene>
    <name evidence="1" type="ORF">A3D72_01310</name>
</gene>
<name>A0A1F7U3W3_9BACT</name>
<reference evidence="1 2" key="1">
    <citation type="journal article" date="2016" name="Nat. Commun.">
        <title>Thousands of microbial genomes shed light on interconnected biogeochemical processes in an aquifer system.</title>
        <authorList>
            <person name="Anantharaman K."/>
            <person name="Brown C.T."/>
            <person name="Hug L.A."/>
            <person name="Sharon I."/>
            <person name="Castelle C.J."/>
            <person name="Probst A.J."/>
            <person name="Thomas B.C."/>
            <person name="Singh A."/>
            <person name="Wilkins M.J."/>
            <person name="Karaoz U."/>
            <person name="Brodie E.L."/>
            <person name="Williams K.H."/>
            <person name="Hubbard S.S."/>
            <person name="Banfield J.F."/>
        </authorList>
    </citation>
    <scope>NUCLEOTIDE SEQUENCE [LARGE SCALE GENOMIC DNA]</scope>
</reference>
<proteinExistence type="predicted"/>
<accession>A0A1F7U3W3</accession>
<dbReference type="AlphaFoldDB" id="A0A1F7U3W3"/>
<sequence>MPWFLIKFRRYETTPEGKKGREKESWEETVEAPDAALAIALAEEMAGTAAGEDEDVHFDLETYVGRKGSAERAHAR</sequence>
<dbReference type="Proteomes" id="UP000176303">
    <property type="component" value="Unassembled WGS sequence"/>
</dbReference>
<evidence type="ECO:0000313" key="2">
    <source>
        <dbReference type="Proteomes" id="UP000176303"/>
    </source>
</evidence>